<name>A0A921L9Q2_9LACO</name>
<protein>
    <submittedName>
        <fullName evidence="3">Helix-turn-helix domain-containing protein</fullName>
    </submittedName>
</protein>
<accession>A0A921L9Q2</accession>
<reference evidence="3" key="2">
    <citation type="submission" date="2021-09" db="EMBL/GenBank/DDBJ databases">
        <authorList>
            <person name="Gilroy R."/>
        </authorList>
    </citation>
    <scope>NUCLEOTIDE SEQUENCE</scope>
    <source>
        <strain evidence="3">7886</strain>
    </source>
</reference>
<evidence type="ECO:0000313" key="3">
    <source>
        <dbReference type="EMBL" id="HJF87013.1"/>
    </source>
</evidence>
<dbReference type="EMBL" id="DYWC01000137">
    <property type="protein sequence ID" value="HJF87013.1"/>
    <property type="molecule type" value="Genomic_DNA"/>
</dbReference>
<gene>
    <name evidence="3" type="ORF">K8V88_06195</name>
</gene>
<dbReference type="InterPro" id="IPR010982">
    <property type="entry name" value="Lambda_DNA-bd_dom_sf"/>
</dbReference>
<dbReference type="AlphaFoldDB" id="A0A921L9Q2"/>
<dbReference type="Proteomes" id="UP000747013">
    <property type="component" value="Unassembled WGS sequence"/>
</dbReference>
<dbReference type="PROSITE" id="PS50943">
    <property type="entry name" value="HTH_CROC1"/>
    <property type="match status" value="1"/>
</dbReference>
<comment type="caution">
    <text evidence="3">The sequence shown here is derived from an EMBL/GenBank/DDBJ whole genome shotgun (WGS) entry which is preliminary data.</text>
</comment>
<proteinExistence type="predicted"/>
<dbReference type="InterPro" id="IPR001387">
    <property type="entry name" value="Cro/C1-type_HTH"/>
</dbReference>
<dbReference type="PANTHER" id="PTHR46558">
    <property type="entry name" value="TRACRIPTIONAL REGULATORY PROTEIN-RELATED-RELATED"/>
    <property type="match status" value="1"/>
</dbReference>
<dbReference type="GO" id="GO:0003677">
    <property type="term" value="F:DNA binding"/>
    <property type="evidence" value="ECO:0007669"/>
    <property type="project" value="UniProtKB-KW"/>
</dbReference>
<feature type="domain" description="HTH cro/C1-type" evidence="2">
    <location>
        <begin position="5"/>
        <end position="59"/>
    </location>
</feature>
<dbReference type="SMART" id="SM00530">
    <property type="entry name" value="HTH_XRE"/>
    <property type="match status" value="1"/>
</dbReference>
<dbReference type="Pfam" id="PF01381">
    <property type="entry name" value="HTH_3"/>
    <property type="match status" value="1"/>
</dbReference>
<sequence length="120" mass="14196">MKNRLKELRKENRLTQKELAQQLGCSQQTITWYETEKRQPRIETWQKIADFFHVPTEYLMGLTNNTVTISVNDLNLAEQEAYVRIITMLKEDYSEKNVSRNKIGRLLVETSFDKEDLKNG</sequence>
<reference evidence="3" key="1">
    <citation type="journal article" date="2021" name="PeerJ">
        <title>Extensive microbial diversity within the chicken gut microbiome revealed by metagenomics and culture.</title>
        <authorList>
            <person name="Gilroy R."/>
            <person name="Ravi A."/>
            <person name="Getino M."/>
            <person name="Pursley I."/>
            <person name="Horton D.L."/>
            <person name="Alikhan N.F."/>
            <person name="Baker D."/>
            <person name="Gharbi K."/>
            <person name="Hall N."/>
            <person name="Watson M."/>
            <person name="Adriaenssens E.M."/>
            <person name="Foster-Nyarko E."/>
            <person name="Jarju S."/>
            <person name="Secka A."/>
            <person name="Antonio M."/>
            <person name="Oren A."/>
            <person name="Chaudhuri R.R."/>
            <person name="La Ragione R."/>
            <person name="Hildebrand F."/>
            <person name="Pallen M.J."/>
        </authorList>
    </citation>
    <scope>NUCLEOTIDE SEQUENCE</scope>
    <source>
        <strain evidence="3">7886</strain>
    </source>
</reference>
<evidence type="ECO:0000313" key="4">
    <source>
        <dbReference type="Proteomes" id="UP000747013"/>
    </source>
</evidence>
<dbReference type="PANTHER" id="PTHR46558:SF11">
    <property type="entry name" value="HTH-TYPE TRANSCRIPTIONAL REGULATOR XRE"/>
    <property type="match status" value="1"/>
</dbReference>
<dbReference type="SUPFAM" id="SSF47413">
    <property type="entry name" value="lambda repressor-like DNA-binding domains"/>
    <property type="match status" value="1"/>
</dbReference>
<organism evidence="3 4">
    <name type="scientific">Companilactobacillus farciminis</name>
    <dbReference type="NCBI Taxonomy" id="1612"/>
    <lineage>
        <taxon>Bacteria</taxon>
        <taxon>Bacillati</taxon>
        <taxon>Bacillota</taxon>
        <taxon>Bacilli</taxon>
        <taxon>Lactobacillales</taxon>
        <taxon>Lactobacillaceae</taxon>
        <taxon>Companilactobacillus</taxon>
    </lineage>
</organism>
<dbReference type="CDD" id="cd00093">
    <property type="entry name" value="HTH_XRE"/>
    <property type="match status" value="1"/>
</dbReference>
<dbReference type="Gene3D" id="1.10.260.40">
    <property type="entry name" value="lambda repressor-like DNA-binding domains"/>
    <property type="match status" value="1"/>
</dbReference>
<keyword evidence="1" id="KW-0238">DNA-binding</keyword>
<evidence type="ECO:0000256" key="1">
    <source>
        <dbReference type="ARBA" id="ARBA00023125"/>
    </source>
</evidence>
<evidence type="ECO:0000259" key="2">
    <source>
        <dbReference type="PROSITE" id="PS50943"/>
    </source>
</evidence>